<accession>A0A1H3AKI4</accession>
<gene>
    <name evidence="3" type="ORF">SAMN04488579_10182</name>
</gene>
<dbReference type="SUPFAM" id="SSF55874">
    <property type="entry name" value="ATPase domain of HSP90 chaperone/DNA topoisomerase II/histidine kinase"/>
    <property type="match status" value="1"/>
</dbReference>
<feature type="domain" description="Histidine kinase/HSP90-like ATPase" evidence="2">
    <location>
        <begin position="10"/>
        <end position="128"/>
    </location>
</feature>
<dbReference type="InterPro" id="IPR050267">
    <property type="entry name" value="Anti-sigma-factor_SerPK"/>
</dbReference>
<dbReference type="Proteomes" id="UP000199652">
    <property type="component" value="Unassembled WGS sequence"/>
</dbReference>
<name>A0A1H3AKI4_EUBBA</name>
<dbReference type="OrthoDB" id="9792240at2"/>
<evidence type="ECO:0000256" key="1">
    <source>
        <dbReference type="ARBA" id="ARBA00022527"/>
    </source>
</evidence>
<dbReference type="PANTHER" id="PTHR35526:SF6">
    <property type="entry name" value="SLR1861 PROTEIN"/>
    <property type="match status" value="1"/>
</dbReference>
<dbReference type="EMBL" id="FNOU01000001">
    <property type="protein sequence ID" value="SDX30220.1"/>
    <property type="molecule type" value="Genomic_DNA"/>
</dbReference>
<dbReference type="PANTHER" id="PTHR35526">
    <property type="entry name" value="ANTI-SIGMA-F FACTOR RSBW-RELATED"/>
    <property type="match status" value="1"/>
</dbReference>
<dbReference type="STRING" id="1528.SAMN04488579_10182"/>
<proteinExistence type="predicted"/>
<evidence type="ECO:0000313" key="3">
    <source>
        <dbReference type="EMBL" id="SDX30220.1"/>
    </source>
</evidence>
<dbReference type="Gene3D" id="3.30.565.10">
    <property type="entry name" value="Histidine kinase-like ATPase, C-terminal domain"/>
    <property type="match status" value="1"/>
</dbReference>
<evidence type="ECO:0000313" key="4">
    <source>
        <dbReference type="Proteomes" id="UP000199652"/>
    </source>
</evidence>
<dbReference type="RefSeq" id="WP_090242298.1">
    <property type="nucleotide sequence ID" value="NZ_FNOU01000001.1"/>
</dbReference>
<evidence type="ECO:0000259" key="2">
    <source>
        <dbReference type="Pfam" id="PF13581"/>
    </source>
</evidence>
<reference evidence="4" key="1">
    <citation type="submission" date="2016-10" db="EMBL/GenBank/DDBJ databases">
        <authorList>
            <person name="Varghese N."/>
            <person name="Submissions S."/>
        </authorList>
    </citation>
    <scope>NUCLEOTIDE SEQUENCE [LARGE SCALE GENOMIC DNA]</scope>
    <source>
        <strain evidence="4">VPI 5359</strain>
    </source>
</reference>
<keyword evidence="3" id="KW-0808">Transferase</keyword>
<keyword evidence="4" id="KW-1185">Reference proteome</keyword>
<protein>
    <submittedName>
        <fullName evidence="3">Anti-sigma regulatory factor (Ser/Thr protein kinase)</fullName>
    </submittedName>
</protein>
<dbReference type="GO" id="GO:0004674">
    <property type="term" value="F:protein serine/threonine kinase activity"/>
    <property type="evidence" value="ECO:0007669"/>
    <property type="project" value="UniProtKB-KW"/>
</dbReference>
<dbReference type="InterPro" id="IPR003594">
    <property type="entry name" value="HATPase_dom"/>
</dbReference>
<dbReference type="InterPro" id="IPR036890">
    <property type="entry name" value="HATPase_C_sf"/>
</dbReference>
<dbReference type="CDD" id="cd16936">
    <property type="entry name" value="HATPase_RsbW-like"/>
    <property type="match status" value="1"/>
</dbReference>
<dbReference type="AlphaFoldDB" id="A0A1H3AKI4"/>
<keyword evidence="3" id="KW-0418">Kinase</keyword>
<dbReference type="Pfam" id="PF13581">
    <property type="entry name" value="HATPase_c_2"/>
    <property type="match status" value="1"/>
</dbReference>
<keyword evidence="1" id="KW-0723">Serine/threonine-protein kinase</keyword>
<sequence>MKQWKGEACTENIPVTADFLSQALEAGGCPPEIVVKYGIALDEVVANIIIHGDAREIRITCSVGAGQVQVTVWDDGSAFDPTRQSDPSLTGGAEERALGGLGIYLVKKLMDEVSYSREGDANRLRLVKSLG</sequence>
<organism evidence="3 4">
    <name type="scientific">Eubacterium barkeri</name>
    <name type="common">Clostridium barkeri</name>
    <dbReference type="NCBI Taxonomy" id="1528"/>
    <lineage>
        <taxon>Bacteria</taxon>
        <taxon>Bacillati</taxon>
        <taxon>Bacillota</taxon>
        <taxon>Clostridia</taxon>
        <taxon>Eubacteriales</taxon>
        <taxon>Eubacteriaceae</taxon>
        <taxon>Eubacterium</taxon>
    </lineage>
</organism>